<reference evidence="3" key="1">
    <citation type="submission" date="2016-07" db="EMBL/GenBank/DDBJ databases">
        <authorList>
            <person name="Florea S."/>
            <person name="Webb J.S."/>
            <person name="Jaromczyk J."/>
            <person name="Schardl C.L."/>
        </authorList>
    </citation>
    <scope>NUCLEOTIDE SEQUENCE [LARGE SCALE GENOMIC DNA]</scope>
    <source>
        <strain evidence="3">MIT 01-6242</strain>
    </source>
</reference>
<name>A0A1B1U5M7_9HELI</name>
<evidence type="ECO:0000313" key="2">
    <source>
        <dbReference type="EMBL" id="ANV98002.1"/>
    </source>
</evidence>
<dbReference type="InterPro" id="IPR009081">
    <property type="entry name" value="PP-bd_ACP"/>
</dbReference>
<sequence>MQNKIEEIIYQALQNLADELENDALKNPNSQTKIYGVDGNLDSLALVSFITDVEQLIDEKMDKNITLADEKAMSSRNSPFKDVASLTQYIQSLL</sequence>
<evidence type="ECO:0000259" key="1">
    <source>
        <dbReference type="PROSITE" id="PS50075"/>
    </source>
</evidence>
<dbReference type="STRING" id="222136.BBW65_03940"/>
<dbReference type="InterPro" id="IPR036736">
    <property type="entry name" value="ACP-like_sf"/>
</dbReference>
<dbReference type="Proteomes" id="UP000092884">
    <property type="component" value="Chromosome"/>
</dbReference>
<evidence type="ECO:0000313" key="3">
    <source>
        <dbReference type="Proteomes" id="UP000092884"/>
    </source>
</evidence>
<organism evidence="2 3">
    <name type="scientific">Helicobacter enhydrae</name>
    <dbReference type="NCBI Taxonomy" id="222136"/>
    <lineage>
        <taxon>Bacteria</taxon>
        <taxon>Pseudomonadati</taxon>
        <taxon>Campylobacterota</taxon>
        <taxon>Epsilonproteobacteria</taxon>
        <taxon>Campylobacterales</taxon>
        <taxon>Helicobacteraceae</taxon>
        <taxon>Helicobacter</taxon>
    </lineage>
</organism>
<dbReference type="OrthoDB" id="7065718at2"/>
<dbReference type="EMBL" id="CP016503">
    <property type="protein sequence ID" value="ANV98002.1"/>
    <property type="molecule type" value="Genomic_DNA"/>
</dbReference>
<dbReference type="Gene3D" id="1.10.1200.10">
    <property type="entry name" value="ACP-like"/>
    <property type="match status" value="1"/>
</dbReference>
<dbReference type="RefSeq" id="WP_066340012.1">
    <property type="nucleotide sequence ID" value="NZ_CP016503.1"/>
</dbReference>
<dbReference type="AlphaFoldDB" id="A0A1B1U5M7"/>
<feature type="domain" description="Carrier" evidence="1">
    <location>
        <begin position="3"/>
        <end position="94"/>
    </location>
</feature>
<keyword evidence="3" id="KW-1185">Reference proteome</keyword>
<dbReference type="KEGG" id="het:BBW65_03940"/>
<protein>
    <recommendedName>
        <fullName evidence="1">Carrier domain-containing protein</fullName>
    </recommendedName>
</protein>
<gene>
    <name evidence="2" type="ORF">BBW65_03940</name>
</gene>
<accession>A0A1B1U5M7</accession>
<dbReference type="PROSITE" id="PS50075">
    <property type="entry name" value="CARRIER"/>
    <property type="match status" value="1"/>
</dbReference>
<proteinExistence type="predicted"/>